<dbReference type="InterPro" id="IPR046513">
    <property type="entry name" value="DUF6691"/>
</dbReference>
<sequence length="345" mass="36692">MFTWVYSLFGGCVIGCAVGGMWMLNNRIAGNSGILGALVKRQVKDSNDLWYRLAYIFAMVATGVGMQAQPTLRSVAFSPLAALPLWIYLGGGLCVGFGTSMGNGCTAGHGLCGLSRFSVRSLAATATFVCFGFLVGMVSHFEQLRALWENGTGPVISGLKGGTAGELEVFFWTTAMGVLILAACFAMRKFVDKQAGQVAVGFGVGVLFALGLGIGGMTVQEKVVNAFNIWEEWDPSLWLLFSTALAVTFLFFRLREKGVNPSGDPLPPKPAGSVDARLLAGAAIFGVGWGLCGLCPGPAFVNCARIFVGSSEERTKMVTFMGGLIVGILTEGWVAEWLQKRKHKI</sequence>
<evidence type="ECO:0000256" key="1">
    <source>
        <dbReference type="ARBA" id="ARBA00004429"/>
    </source>
</evidence>
<dbReference type="AlphaFoldDB" id="A0A0G4FCM4"/>
<evidence type="ECO:0000256" key="4">
    <source>
        <dbReference type="ARBA" id="ARBA00022519"/>
    </source>
</evidence>
<feature type="transmembrane region" description="Helical" evidence="8">
    <location>
        <begin position="320"/>
        <end position="338"/>
    </location>
</feature>
<feature type="transmembrane region" description="Helical" evidence="8">
    <location>
        <begin position="198"/>
        <end position="217"/>
    </location>
</feature>
<evidence type="ECO:0000256" key="8">
    <source>
        <dbReference type="SAM" id="Phobius"/>
    </source>
</evidence>
<dbReference type="EMBL" id="CDMZ01000286">
    <property type="protein sequence ID" value="CEM10981.1"/>
    <property type="molecule type" value="Genomic_DNA"/>
</dbReference>
<feature type="transmembrane region" description="Helical" evidence="8">
    <location>
        <begin position="6"/>
        <end position="24"/>
    </location>
</feature>
<evidence type="ECO:0000256" key="2">
    <source>
        <dbReference type="ARBA" id="ARBA00022448"/>
    </source>
</evidence>
<feature type="transmembrane region" description="Helical" evidence="8">
    <location>
        <begin position="49"/>
        <end position="68"/>
    </location>
</feature>
<keyword evidence="6 8" id="KW-1133">Transmembrane helix</keyword>
<feature type="transmembrane region" description="Helical" evidence="8">
    <location>
        <begin position="169"/>
        <end position="186"/>
    </location>
</feature>
<feature type="transmembrane region" description="Helical" evidence="8">
    <location>
        <begin position="237"/>
        <end position="255"/>
    </location>
</feature>
<dbReference type="PANTHER" id="PTHR30574:SF1">
    <property type="entry name" value="SULPHUR TRANSPORT DOMAIN-CONTAINING PROTEIN"/>
    <property type="match status" value="1"/>
</dbReference>
<organism evidence="9">
    <name type="scientific">Chromera velia CCMP2878</name>
    <dbReference type="NCBI Taxonomy" id="1169474"/>
    <lineage>
        <taxon>Eukaryota</taxon>
        <taxon>Sar</taxon>
        <taxon>Alveolata</taxon>
        <taxon>Colpodellida</taxon>
        <taxon>Chromeraceae</taxon>
        <taxon>Chromera</taxon>
    </lineage>
</organism>
<dbReference type="GO" id="GO:0005886">
    <property type="term" value="C:plasma membrane"/>
    <property type="evidence" value="ECO:0007669"/>
    <property type="project" value="UniProtKB-SubCell"/>
</dbReference>
<evidence type="ECO:0000256" key="7">
    <source>
        <dbReference type="ARBA" id="ARBA00023136"/>
    </source>
</evidence>
<dbReference type="InterPro" id="IPR007272">
    <property type="entry name" value="Sulf_transp_TsuA/YedE"/>
</dbReference>
<evidence type="ECO:0000256" key="5">
    <source>
        <dbReference type="ARBA" id="ARBA00022692"/>
    </source>
</evidence>
<gene>
    <name evidence="9" type="ORF">Cvel_3212</name>
</gene>
<evidence type="ECO:0000256" key="6">
    <source>
        <dbReference type="ARBA" id="ARBA00022989"/>
    </source>
</evidence>
<keyword evidence="3" id="KW-1003">Cell membrane</keyword>
<evidence type="ECO:0000313" key="9">
    <source>
        <dbReference type="EMBL" id="CEM10981.1"/>
    </source>
</evidence>
<proteinExistence type="predicted"/>
<dbReference type="VEuPathDB" id="CryptoDB:Cvel_3212"/>
<evidence type="ECO:0008006" key="10">
    <source>
        <dbReference type="Google" id="ProtNLM"/>
    </source>
</evidence>
<feature type="transmembrane region" description="Helical" evidence="8">
    <location>
        <begin position="122"/>
        <end position="141"/>
    </location>
</feature>
<protein>
    <recommendedName>
        <fullName evidence="10">Sulphur transport domain-containing protein</fullName>
    </recommendedName>
</protein>
<reference evidence="9" key="1">
    <citation type="submission" date="2014-11" db="EMBL/GenBank/DDBJ databases">
        <authorList>
            <person name="Otto D Thomas"/>
            <person name="Naeem Raeece"/>
        </authorList>
    </citation>
    <scope>NUCLEOTIDE SEQUENCE</scope>
</reference>
<keyword evidence="2" id="KW-0813">Transport</keyword>
<dbReference type="PANTHER" id="PTHR30574">
    <property type="entry name" value="INNER MEMBRANE PROTEIN YEDE"/>
    <property type="match status" value="1"/>
</dbReference>
<feature type="transmembrane region" description="Helical" evidence="8">
    <location>
        <begin position="276"/>
        <end position="300"/>
    </location>
</feature>
<comment type="subcellular location">
    <subcellularLocation>
        <location evidence="1">Cell inner membrane</location>
        <topology evidence="1">Multi-pass membrane protein</topology>
    </subcellularLocation>
</comment>
<keyword evidence="5 8" id="KW-0812">Transmembrane</keyword>
<name>A0A0G4FCM4_9ALVE</name>
<keyword evidence="4" id="KW-0997">Cell inner membrane</keyword>
<keyword evidence="7 8" id="KW-0472">Membrane</keyword>
<accession>A0A0G4FCM4</accession>
<feature type="transmembrane region" description="Helical" evidence="8">
    <location>
        <begin position="80"/>
        <end position="101"/>
    </location>
</feature>
<evidence type="ECO:0000256" key="3">
    <source>
        <dbReference type="ARBA" id="ARBA00022475"/>
    </source>
</evidence>
<dbReference type="Pfam" id="PF20398">
    <property type="entry name" value="DUF6691"/>
    <property type="match status" value="1"/>
</dbReference>